<organism evidence="1">
    <name type="scientific">Serratia fonticola</name>
    <dbReference type="NCBI Taxonomy" id="47917"/>
    <lineage>
        <taxon>Bacteria</taxon>
        <taxon>Pseudomonadati</taxon>
        <taxon>Pseudomonadota</taxon>
        <taxon>Gammaproteobacteria</taxon>
        <taxon>Enterobacterales</taxon>
        <taxon>Yersiniaceae</taxon>
        <taxon>Serratia</taxon>
    </lineage>
</organism>
<dbReference type="EC" id="1.4.1.13" evidence="1"/>
<accession>A0A4U9VDE4</accession>
<protein>
    <submittedName>
        <fullName evidence="1">Glutamate synthase [NADPH] small chain</fullName>
        <ecNumber evidence="1">1.4.1.13</ecNumber>
    </submittedName>
</protein>
<evidence type="ECO:0000313" key="1">
    <source>
        <dbReference type="EMBL" id="VTR44860.1"/>
    </source>
</evidence>
<reference evidence="1" key="1">
    <citation type="submission" date="2019-05" db="EMBL/GenBank/DDBJ databases">
        <authorList>
            <consortium name="Pathogen Informatics"/>
        </authorList>
    </citation>
    <scope>NUCLEOTIDE SEQUENCE [LARGE SCALE GENOMIC DNA]</scope>
    <source>
        <strain evidence="1">NCTC12965</strain>
    </source>
</reference>
<sequence length="41" mass="4377">MFNLQPLSIVIDEEGKVSGIQMRRTEMGAPDSQGQAAGGTR</sequence>
<keyword evidence="1" id="KW-0560">Oxidoreductase</keyword>
<gene>
    <name evidence="1" type="primary">gltD_5</name>
    <name evidence="1" type="ORF">NCTC12965_05162</name>
</gene>
<name>A0A4U9VDE4_SERFO</name>
<proteinExistence type="predicted"/>
<dbReference type="GO" id="GO:0004355">
    <property type="term" value="F:glutamate synthase (NADPH) activity"/>
    <property type="evidence" value="ECO:0007669"/>
    <property type="project" value="UniProtKB-EC"/>
</dbReference>
<dbReference type="EMBL" id="CABEEZ010000112">
    <property type="protein sequence ID" value="VTR44860.1"/>
    <property type="molecule type" value="Genomic_DNA"/>
</dbReference>
<dbReference type="AlphaFoldDB" id="A0A4U9VDE4"/>